<evidence type="ECO:0000259" key="1">
    <source>
        <dbReference type="Pfam" id="PF03559"/>
    </source>
</evidence>
<dbReference type="RefSeq" id="WP_345010943.1">
    <property type="nucleotide sequence ID" value="NZ_BAABFC010000009.1"/>
</dbReference>
<reference evidence="3" key="1">
    <citation type="journal article" date="2019" name="Int. J. Syst. Evol. Microbiol.">
        <title>The Global Catalogue of Microorganisms (GCM) 10K type strain sequencing project: providing services to taxonomists for standard genome sequencing and annotation.</title>
        <authorList>
            <consortium name="The Broad Institute Genomics Platform"/>
            <consortium name="The Broad Institute Genome Sequencing Center for Infectious Disease"/>
            <person name="Wu L."/>
            <person name="Ma J."/>
        </authorList>
    </citation>
    <scope>NUCLEOTIDE SEQUENCE [LARGE SCALE GENOMIC DNA]</scope>
    <source>
        <strain evidence="3">JCM 32226</strain>
    </source>
</reference>
<comment type="caution">
    <text evidence="2">The sequence shown here is derived from an EMBL/GenBank/DDBJ whole genome shotgun (WGS) entry which is preliminary data.</text>
</comment>
<name>A0ABP8Q4B9_9GAMM</name>
<accession>A0ABP8Q4B9</accession>
<dbReference type="Gene3D" id="3.90.79.40">
    <property type="entry name" value="EvaA sugar 2,3-dehydratase subunit"/>
    <property type="match status" value="1"/>
</dbReference>
<dbReference type="InterPro" id="IPR005212">
    <property type="entry name" value="EvaA-like"/>
</dbReference>
<gene>
    <name evidence="2" type="ORF">GCM10023095_11410</name>
</gene>
<dbReference type="EMBL" id="BAABFC010000009">
    <property type="protein sequence ID" value="GAA4496430.1"/>
    <property type="molecule type" value="Genomic_DNA"/>
</dbReference>
<evidence type="ECO:0000313" key="2">
    <source>
        <dbReference type="EMBL" id="GAA4496430.1"/>
    </source>
</evidence>
<dbReference type="InterPro" id="IPR038153">
    <property type="entry name" value="EvaA-like_sf"/>
</dbReference>
<keyword evidence="3" id="KW-1185">Reference proteome</keyword>
<proteinExistence type="predicted"/>
<protein>
    <recommendedName>
        <fullName evidence="1">dTDP-4-dehydro-6-deoxy-alpha-D-glucopyranose 2,3-dehydratase domain-containing protein</fullName>
    </recommendedName>
</protein>
<evidence type="ECO:0000313" key="3">
    <source>
        <dbReference type="Proteomes" id="UP001501321"/>
    </source>
</evidence>
<dbReference type="Pfam" id="PF03559">
    <property type="entry name" value="Hexose_dehydrat"/>
    <property type="match status" value="1"/>
</dbReference>
<organism evidence="2 3">
    <name type="scientific">Pseudaeromonas paramecii</name>
    <dbReference type="NCBI Taxonomy" id="2138166"/>
    <lineage>
        <taxon>Bacteria</taxon>
        <taxon>Pseudomonadati</taxon>
        <taxon>Pseudomonadota</taxon>
        <taxon>Gammaproteobacteria</taxon>
        <taxon>Aeromonadales</taxon>
        <taxon>Aeromonadaceae</taxon>
        <taxon>Pseudaeromonas</taxon>
    </lineage>
</organism>
<sequence>MANKYLDKLEQYKTNNQEYFADVNDVFVELSFEKLYNNESSATLSDIIAWYDDEVKNCTMHVERMPLLECKGWRLDEEQGSIVHHSGEFFRVDGIRVTDSTDREVSGGWEQPILTQIGYDGGILGLIRKRINDVPHYLVEAKAEPGNPNIVQISPTVQATFSNIKRAHGGKATPFVQYFMNPEDNNATVIFDRWMSEDGGRLFNKRNKSMIVEVDVLNVPATTRYKWLTLNQLVRLTRDVDAIVAPHIRGILSVI</sequence>
<dbReference type="Proteomes" id="UP001501321">
    <property type="component" value="Unassembled WGS sequence"/>
</dbReference>
<feature type="domain" description="dTDP-4-dehydro-6-deoxy-alpha-D-glucopyranose 2,3-dehydratase" evidence="1">
    <location>
        <begin position="46"/>
        <end position="254"/>
    </location>
</feature>